<keyword evidence="7" id="KW-0540">Nuclease</keyword>
<evidence type="ECO:0000256" key="15">
    <source>
        <dbReference type="NCBIfam" id="TIGR00593"/>
    </source>
</evidence>
<dbReference type="KEGG" id="tsu:Tresu_0447"/>
<evidence type="ECO:0000256" key="10">
    <source>
        <dbReference type="ARBA" id="ARBA00022839"/>
    </source>
</evidence>
<proteinExistence type="inferred from homology"/>
<evidence type="ECO:0000256" key="5">
    <source>
        <dbReference type="ARBA" id="ARBA00022695"/>
    </source>
</evidence>
<dbReference type="InterPro" id="IPR002298">
    <property type="entry name" value="DNA_polymerase_A"/>
</dbReference>
<dbReference type="SMART" id="SM00474">
    <property type="entry name" value="35EXOc"/>
    <property type="match status" value="1"/>
</dbReference>
<keyword evidence="12 16" id="KW-0238">DNA-binding</keyword>
<dbReference type="InterPro" id="IPR002562">
    <property type="entry name" value="3'-5'_exonuclease_dom"/>
</dbReference>
<dbReference type="PANTHER" id="PTHR10133">
    <property type="entry name" value="DNA POLYMERASE I"/>
    <property type="match status" value="1"/>
</dbReference>
<dbReference type="GO" id="GO:0006302">
    <property type="term" value="P:double-strand break repair"/>
    <property type="evidence" value="ECO:0007669"/>
    <property type="project" value="TreeGrafter"/>
</dbReference>
<dbReference type="InterPro" id="IPR043502">
    <property type="entry name" value="DNA/RNA_pol_sf"/>
</dbReference>
<protein>
    <recommendedName>
        <fullName evidence="3 15">DNA polymerase I</fullName>
        <ecNumber evidence="2 15">2.7.7.7</ecNumber>
    </recommendedName>
</protein>
<dbReference type="InterPro" id="IPR001098">
    <property type="entry name" value="DNA-dir_DNA_pol_A_palm_dom"/>
</dbReference>
<dbReference type="AlphaFoldDB" id="F2NXS9"/>
<evidence type="ECO:0000259" key="18">
    <source>
        <dbReference type="SMART" id="SM00475"/>
    </source>
</evidence>
<dbReference type="NCBIfam" id="NF004397">
    <property type="entry name" value="PRK05755.1"/>
    <property type="match status" value="1"/>
</dbReference>
<keyword evidence="11 16" id="KW-0239">DNA-directed DNA polymerase</keyword>
<dbReference type="CDD" id="cd06139">
    <property type="entry name" value="DNA_polA_I_Ecoli_like_exo"/>
    <property type="match status" value="1"/>
</dbReference>
<dbReference type="InterPro" id="IPR019760">
    <property type="entry name" value="DNA-dir_DNA_pol_A_CS"/>
</dbReference>
<dbReference type="PROSITE" id="PS00447">
    <property type="entry name" value="DNA_POLYMERASE_A"/>
    <property type="match status" value="1"/>
</dbReference>
<dbReference type="EC" id="2.7.7.7" evidence="2 15"/>
<dbReference type="InterPro" id="IPR020046">
    <property type="entry name" value="5-3_exonucl_a-hlix_arch_N"/>
</dbReference>
<dbReference type="NCBIfam" id="TIGR00593">
    <property type="entry name" value="pola"/>
    <property type="match status" value="1"/>
</dbReference>
<evidence type="ECO:0000256" key="7">
    <source>
        <dbReference type="ARBA" id="ARBA00022722"/>
    </source>
</evidence>
<dbReference type="Gene3D" id="1.10.150.20">
    <property type="entry name" value="5' to 3' exonuclease, C-terminal subdomain"/>
    <property type="match status" value="2"/>
</dbReference>
<dbReference type="GeneID" id="302997663"/>
<dbReference type="SUPFAM" id="SSF56672">
    <property type="entry name" value="DNA/RNA polymerases"/>
    <property type="match status" value="1"/>
</dbReference>
<dbReference type="OrthoDB" id="9806424at2"/>
<dbReference type="Proteomes" id="UP000006852">
    <property type="component" value="Chromosome"/>
</dbReference>
<keyword evidence="8 16" id="KW-0227">DNA damage</keyword>
<evidence type="ECO:0000256" key="6">
    <source>
        <dbReference type="ARBA" id="ARBA00022705"/>
    </source>
</evidence>
<evidence type="ECO:0000256" key="14">
    <source>
        <dbReference type="ARBA" id="ARBA00049244"/>
    </source>
</evidence>
<comment type="similarity">
    <text evidence="1 16">Belongs to the DNA polymerase type-A family.</text>
</comment>
<evidence type="ECO:0000256" key="4">
    <source>
        <dbReference type="ARBA" id="ARBA00022679"/>
    </source>
</evidence>
<dbReference type="SUPFAM" id="SSF47807">
    <property type="entry name" value="5' to 3' exonuclease, C-terminal subdomain"/>
    <property type="match status" value="1"/>
</dbReference>
<evidence type="ECO:0000313" key="21">
    <source>
        <dbReference type="Proteomes" id="UP000006852"/>
    </source>
</evidence>
<dbReference type="FunFam" id="1.10.150.20:FF:000002">
    <property type="entry name" value="DNA polymerase I"/>
    <property type="match status" value="1"/>
</dbReference>
<keyword evidence="5 16" id="KW-0548">Nucleotidyltransferase</keyword>
<evidence type="ECO:0000259" key="17">
    <source>
        <dbReference type="SMART" id="SM00474"/>
    </source>
</evidence>
<dbReference type="FunFam" id="1.10.150.20:FF:000003">
    <property type="entry name" value="DNA polymerase I"/>
    <property type="match status" value="1"/>
</dbReference>
<evidence type="ECO:0000259" key="19">
    <source>
        <dbReference type="SMART" id="SM00482"/>
    </source>
</evidence>
<dbReference type="InterPro" id="IPR018320">
    <property type="entry name" value="DNA_polymerase_1"/>
</dbReference>
<dbReference type="SUPFAM" id="SSF53098">
    <property type="entry name" value="Ribonuclease H-like"/>
    <property type="match status" value="1"/>
</dbReference>
<sequence length="929" mass="103948">MAEEKTEDKTVYILDSYGLIYRAYFALLNHPLTNPGGDNISALVIFFKNLKALISKYNPCYLAAAFDSRVKTFRHELYAEYKANRAKTPEDLHAQVPWIEEILEALEIPVLRYDGFEADDIIATVAKKCAQENRPCRILSGDKDLLQLVTDSCLEMQPDRANGGWEVIGAQEVLEKWGIPPEKILDYLSLVGDASDNVPGVKGVGDKTAIKLLTQYGTLDEIYAHASEIKGALGEKIRNDKDNAYFSKKLITLRYDVPVEIDFESFCTKNINFKSGAEVLEKYGAYAIAKSFASETAAEIHSEEKLTLQEEPEEKKVLSVKQNEGDYKPCTNLDELKSFAQSILESAEKIVAFDTETDSLNTHEANLVGFSLSVEKGKGIYVPVILSGGMFAPETISKKDCLAVLEKLFAEKELTLVMHNGKFDLEVLAANGMSAKTECKIFDTMIAAWLLNPAASGKSPYSLEFLAETKLGLKGIEFKDIVQKNQTFADVPLEKAFKYGAEDSDFTLQLYYLLKDEIKKSNLEKLFYEMEMKVLPILVSMEIQGIHLDKKKLNEYKDELAVLISEKEKEIYKEAGCEFNIASPKQLQEILFEKRNLPHGKKTKTGYSTDTAVLEELVFSTNDPLPKMILDYRSYTKLQSTYVEALPLLADKNGRIHTSFLQTGTATGRLSSRDPNLQNIPVRDESGRRIRSAFTAVPGTVLISADYSQIELVVLAHLSGDKNLCSAFINGIDVHKSTAALIYGISPEQVKPEQRRFAKTVNFGVMYGMSAFRLANELNISRTEAKNFIDQYFSTYSDVKKFLDETKRMARENGYVETITGRRRYIPEIKSSSKIVLQGAERIAINTPIQGSAADIVKTAMIKVQAALEKSGTGAKMLLQVHDELIFECPEDNAGNAISIIQREMENAVQLKIPLRVSVERGKNWGEFH</sequence>
<dbReference type="SMART" id="SM00475">
    <property type="entry name" value="53EXOc"/>
    <property type="match status" value="1"/>
</dbReference>
<dbReference type="SMART" id="SM00482">
    <property type="entry name" value="POLAc"/>
    <property type="match status" value="1"/>
</dbReference>
<dbReference type="GO" id="GO:0008408">
    <property type="term" value="F:3'-5' exonuclease activity"/>
    <property type="evidence" value="ECO:0007669"/>
    <property type="project" value="UniProtKB-UniRule"/>
</dbReference>
<keyword evidence="10 16" id="KW-0269">Exonuclease</keyword>
<evidence type="ECO:0000256" key="12">
    <source>
        <dbReference type="ARBA" id="ARBA00023125"/>
    </source>
</evidence>
<dbReference type="eggNOG" id="COG0749">
    <property type="taxonomic scope" value="Bacteria"/>
</dbReference>
<keyword evidence="21" id="KW-1185">Reference proteome</keyword>
<keyword evidence="4 16" id="KW-0808">Transferase</keyword>
<dbReference type="Pfam" id="PF02739">
    <property type="entry name" value="5_3_exonuc_N"/>
    <property type="match status" value="1"/>
</dbReference>
<dbReference type="SUPFAM" id="SSF88723">
    <property type="entry name" value="PIN domain-like"/>
    <property type="match status" value="1"/>
</dbReference>
<dbReference type="InterPro" id="IPR012337">
    <property type="entry name" value="RNaseH-like_sf"/>
</dbReference>
<accession>F2NXS9</accession>
<keyword evidence="6 16" id="KW-0235">DNA replication</keyword>
<dbReference type="InterPro" id="IPR020045">
    <property type="entry name" value="DNA_polI_H3TH"/>
</dbReference>
<dbReference type="Gene3D" id="1.20.1060.10">
    <property type="entry name" value="Taq DNA Polymerase, Chain T, domain 4"/>
    <property type="match status" value="1"/>
</dbReference>
<dbReference type="STRING" id="869209.Tresu_0447"/>
<evidence type="ECO:0000256" key="9">
    <source>
        <dbReference type="ARBA" id="ARBA00022801"/>
    </source>
</evidence>
<evidence type="ECO:0000256" key="2">
    <source>
        <dbReference type="ARBA" id="ARBA00012417"/>
    </source>
</evidence>
<evidence type="ECO:0000256" key="8">
    <source>
        <dbReference type="ARBA" id="ARBA00022763"/>
    </source>
</evidence>
<dbReference type="Pfam" id="PF00476">
    <property type="entry name" value="DNA_pol_A"/>
    <property type="match status" value="1"/>
</dbReference>
<dbReference type="GO" id="GO:0006261">
    <property type="term" value="P:DNA-templated DNA replication"/>
    <property type="evidence" value="ECO:0007669"/>
    <property type="project" value="UniProtKB-UniRule"/>
</dbReference>
<dbReference type="SMART" id="SM00279">
    <property type="entry name" value="HhH2"/>
    <property type="match status" value="1"/>
</dbReference>
<comment type="function">
    <text evidence="16">In addition to polymerase activity, this DNA polymerase exhibits 3'-5' and 5'-3' exonuclease activity.</text>
</comment>
<dbReference type="CDD" id="cd09898">
    <property type="entry name" value="H3TH_53EXO"/>
    <property type="match status" value="1"/>
</dbReference>
<reference evidence="21" key="2">
    <citation type="submission" date="2011-04" db="EMBL/GenBank/DDBJ databases">
        <title>The complete genome of chromosome of Treponema succinifaciens DSM 2489.</title>
        <authorList>
            <person name="Lucas S."/>
            <person name="Copeland A."/>
            <person name="Lapidus A."/>
            <person name="Bruce D."/>
            <person name="Goodwin L."/>
            <person name="Pitluck S."/>
            <person name="Peters L."/>
            <person name="Kyrpides N."/>
            <person name="Mavromatis K."/>
            <person name="Ivanova N."/>
            <person name="Ovchinnikova G."/>
            <person name="Teshima H."/>
            <person name="Detter J.C."/>
            <person name="Tapia R."/>
            <person name="Han C."/>
            <person name="Land M."/>
            <person name="Hauser L."/>
            <person name="Markowitz V."/>
            <person name="Cheng J.-F."/>
            <person name="Hugenholtz P."/>
            <person name="Woyke T."/>
            <person name="Wu D."/>
            <person name="Gronow S."/>
            <person name="Wellnitz S."/>
            <person name="Brambilla E."/>
            <person name="Klenk H.-P."/>
            <person name="Eisen J.A."/>
        </authorList>
    </citation>
    <scope>NUCLEOTIDE SEQUENCE [LARGE SCALE GENOMIC DNA]</scope>
    <source>
        <strain evidence="21">ATCC 33096 / DSM 2489 / 6091</strain>
    </source>
</reference>
<dbReference type="InterPro" id="IPR029060">
    <property type="entry name" value="PIN-like_dom_sf"/>
</dbReference>
<evidence type="ECO:0000256" key="3">
    <source>
        <dbReference type="ARBA" id="ARBA00020311"/>
    </source>
</evidence>
<dbReference type="Gene3D" id="3.30.420.10">
    <property type="entry name" value="Ribonuclease H-like superfamily/Ribonuclease H"/>
    <property type="match status" value="1"/>
</dbReference>
<dbReference type="InterPro" id="IPR036397">
    <property type="entry name" value="RNaseH_sf"/>
</dbReference>
<dbReference type="GO" id="GO:0008409">
    <property type="term" value="F:5'-3' exonuclease activity"/>
    <property type="evidence" value="ECO:0007669"/>
    <property type="project" value="UniProtKB-UniRule"/>
</dbReference>
<dbReference type="GO" id="GO:0003887">
    <property type="term" value="F:DNA-directed DNA polymerase activity"/>
    <property type="evidence" value="ECO:0007669"/>
    <property type="project" value="UniProtKB-UniRule"/>
</dbReference>
<evidence type="ECO:0000256" key="13">
    <source>
        <dbReference type="ARBA" id="ARBA00023204"/>
    </source>
</evidence>
<dbReference type="FunFam" id="1.20.1060.10:FF:000001">
    <property type="entry name" value="DNA polymerase I"/>
    <property type="match status" value="1"/>
</dbReference>
<dbReference type="InterPro" id="IPR002421">
    <property type="entry name" value="5-3_exonuclease"/>
</dbReference>
<dbReference type="Pfam" id="PF01367">
    <property type="entry name" value="5_3_exonuc"/>
    <property type="match status" value="1"/>
</dbReference>
<keyword evidence="13 16" id="KW-0234">DNA repair</keyword>
<dbReference type="PRINTS" id="PR00868">
    <property type="entry name" value="DNAPOLI"/>
</dbReference>
<keyword evidence="9 16" id="KW-0378">Hydrolase</keyword>
<gene>
    <name evidence="16" type="primary">polA</name>
    <name evidence="20" type="ordered locus">Tresu_0447</name>
</gene>
<dbReference type="GO" id="GO:0003677">
    <property type="term" value="F:DNA binding"/>
    <property type="evidence" value="ECO:0007669"/>
    <property type="project" value="UniProtKB-UniRule"/>
</dbReference>
<dbReference type="PANTHER" id="PTHR10133:SF27">
    <property type="entry name" value="DNA POLYMERASE NU"/>
    <property type="match status" value="1"/>
</dbReference>
<dbReference type="Gene3D" id="3.40.50.1010">
    <property type="entry name" value="5'-nuclease"/>
    <property type="match status" value="1"/>
</dbReference>
<feature type="domain" description="3'-5' exonuclease" evidence="17">
    <location>
        <begin position="327"/>
        <end position="519"/>
    </location>
</feature>
<dbReference type="EMBL" id="CP002631">
    <property type="protein sequence ID" value="AEB13399.1"/>
    <property type="molecule type" value="Genomic_DNA"/>
</dbReference>
<evidence type="ECO:0000256" key="1">
    <source>
        <dbReference type="ARBA" id="ARBA00007705"/>
    </source>
</evidence>
<reference evidence="20 21" key="1">
    <citation type="journal article" date="2011" name="Stand. Genomic Sci.">
        <title>Complete genome sequence of Treponema succinifaciens type strain (6091).</title>
        <authorList>
            <person name="Han C."/>
            <person name="Gronow S."/>
            <person name="Teshima H."/>
            <person name="Lapidus A."/>
            <person name="Nolan M."/>
            <person name="Lucas S."/>
            <person name="Hammon N."/>
            <person name="Deshpande S."/>
            <person name="Cheng J.F."/>
            <person name="Zeytun A."/>
            <person name="Tapia R."/>
            <person name="Goodwin L."/>
            <person name="Pitluck S."/>
            <person name="Liolios K."/>
            <person name="Pagani I."/>
            <person name="Ivanova N."/>
            <person name="Mavromatis K."/>
            <person name="Mikhailova N."/>
            <person name="Huntemann M."/>
            <person name="Pati A."/>
            <person name="Chen A."/>
            <person name="Palaniappan K."/>
            <person name="Land M."/>
            <person name="Hauser L."/>
            <person name="Brambilla E.M."/>
            <person name="Rohde M."/>
            <person name="Goker M."/>
            <person name="Woyke T."/>
            <person name="Bristow J."/>
            <person name="Eisen J.A."/>
            <person name="Markowitz V."/>
            <person name="Hugenholtz P."/>
            <person name="Kyrpides N.C."/>
            <person name="Klenk H.P."/>
            <person name="Detter J.C."/>
        </authorList>
    </citation>
    <scope>NUCLEOTIDE SEQUENCE [LARGE SCALE GENOMIC DNA]</scope>
    <source>
        <strain evidence="21">ATCC 33096 / DSM 2489 / 6091</strain>
    </source>
</reference>
<evidence type="ECO:0000256" key="11">
    <source>
        <dbReference type="ARBA" id="ARBA00022932"/>
    </source>
</evidence>
<evidence type="ECO:0000256" key="16">
    <source>
        <dbReference type="RuleBase" id="RU004460"/>
    </source>
</evidence>
<organism evidence="20 21">
    <name type="scientific">Treponema succinifaciens (strain ATCC 33096 / DSM 2489 / 6091)</name>
    <dbReference type="NCBI Taxonomy" id="869209"/>
    <lineage>
        <taxon>Bacteria</taxon>
        <taxon>Pseudomonadati</taxon>
        <taxon>Spirochaetota</taxon>
        <taxon>Spirochaetia</taxon>
        <taxon>Spirochaetales</taxon>
        <taxon>Treponemataceae</taxon>
        <taxon>Treponema</taxon>
    </lineage>
</organism>
<dbReference type="InterPro" id="IPR036279">
    <property type="entry name" value="5-3_exonuclease_C_sf"/>
</dbReference>
<dbReference type="InterPro" id="IPR008918">
    <property type="entry name" value="HhH2"/>
</dbReference>
<comment type="catalytic activity">
    <reaction evidence="14 16">
        <text>DNA(n) + a 2'-deoxyribonucleoside 5'-triphosphate = DNA(n+1) + diphosphate</text>
        <dbReference type="Rhea" id="RHEA:22508"/>
        <dbReference type="Rhea" id="RHEA-COMP:17339"/>
        <dbReference type="Rhea" id="RHEA-COMP:17340"/>
        <dbReference type="ChEBI" id="CHEBI:33019"/>
        <dbReference type="ChEBI" id="CHEBI:61560"/>
        <dbReference type="ChEBI" id="CHEBI:173112"/>
        <dbReference type="EC" id="2.7.7.7"/>
    </reaction>
</comment>
<name>F2NXS9_TRES6</name>
<evidence type="ECO:0000313" key="20">
    <source>
        <dbReference type="EMBL" id="AEB13399.1"/>
    </source>
</evidence>
<dbReference type="Gene3D" id="3.30.70.370">
    <property type="match status" value="1"/>
</dbReference>
<dbReference type="Pfam" id="PF01612">
    <property type="entry name" value="DNA_pol_A_exo1"/>
    <property type="match status" value="1"/>
</dbReference>
<dbReference type="HOGENOM" id="CLU_004675_0_0_12"/>
<dbReference type="RefSeq" id="WP_013700706.1">
    <property type="nucleotide sequence ID" value="NC_015385.1"/>
</dbReference>
<dbReference type="CDD" id="cd08637">
    <property type="entry name" value="DNA_pol_A_pol_I_C"/>
    <property type="match status" value="1"/>
</dbReference>
<feature type="domain" description="DNA-directed DNA polymerase family A palm" evidence="19">
    <location>
        <begin position="687"/>
        <end position="893"/>
    </location>
</feature>
<dbReference type="CDD" id="cd09859">
    <property type="entry name" value="PIN_53EXO"/>
    <property type="match status" value="1"/>
</dbReference>
<feature type="domain" description="5'-3' exonuclease" evidence="18">
    <location>
        <begin position="8"/>
        <end position="269"/>
    </location>
</feature>